<proteinExistence type="predicted"/>
<dbReference type="InterPro" id="IPR033375">
    <property type="entry name" value="Cggbp1"/>
</dbReference>
<dbReference type="AlphaFoldDB" id="A0AAV0XLH9"/>
<comment type="caution">
    <text evidence="1">The sequence shown here is derived from an EMBL/GenBank/DDBJ whole genome shotgun (WGS) entry which is preliminary data.</text>
</comment>
<dbReference type="EMBL" id="CARXXK010000005">
    <property type="protein sequence ID" value="CAI6368286.1"/>
    <property type="molecule type" value="Genomic_DNA"/>
</dbReference>
<gene>
    <name evidence="1" type="ORF">MEUPH1_LOCUS22662</name>
</gene>
<name>A0AAV0XLH9_9HEMI</name>
<sequence length="143" mass="16836">MPKVARTKRSKVSIYLEEFPNETFRSDGQVLYCQSCDKSVSIDQRGQVIQHINTSKHRGNKDRKLIFQQNFISTSSASTNKIEYTPKEIMCMKYAPVTSVDVERSFSRYKAMLRPNRRHFTFENFKLYVVSNCFPHEDYDESE</sequence>
<evidence type="ECO:0008006" key="3">
    <source>
        <dbReference type="Google" id="ProtNLM"/>
    </source>
</evidence>
<dbReference type="GO" id="GO:0003690">
    <property type="term" value="F:double-stranded DNA binding"/>
    <property type="evidence" value="ECO:0007669"/>
    <property type="project" value="InterPro"/>
</dbReference>
<accession>A0AAV0XLH9</accession>
<dbReference type="GO" id="GO:0005634">
    <property type="term" value="C:nucleus"/>
    <property type="evidence" value="ECO:0007669"/>
    <property type="project" value="InterPro"/>
</dbReference>
<organism evidence="1 2">
    <name type="scientific">Macrosiphum euphorbiae</name>
    <name type="common">potato aphid</name>
    <dbReference type="NCBI Taxonomy" id="13131"/>
    <lineage>
        <taxon>Eukaryota</taxon>
        <taxon>Metazoa</taxon>
        <taxon>Ecdysozoa</taxon>
        <taxon>Arthropoda</taxon>
        <taxon>Hexapoda</taxon>
        <taxon>Insecta</taxon>
        <taxon>Pterygota</taxon>
        <taxon>Neoptera</taxon>
        <taxon>Paraneoptera</taxon>
        <taxon>Hemiptera</taxon>
        <taxon>Sternorrhyncha</taxon>
        <taxon>Aphidomorpha</taxon>
        <taxon>Aphidoidea</taxon>
        <taxon>Aphididae</taxon>
        <taxon>Macrosiphini</taxon>
        <taxon>Macrosiphum</taxon>
    </lineage>
</organism>
<dbReference type="PANTHER" id="PTHR32344">
    <property type="entry name" value="U1-TYPE DOMAIN-CONTAINING PROTEIN"/>
    <property type="match status" value="1"/>
</dbReference>
<dbReference type="Proteomes" id="UP001160148">
    <property type="component" value="Unassembled WGS sequence"/>
</dbReference>
<dbReference type="GO" id="GO:0006357">
    <property type="term" value="P:regulation of transcription by RNA polymerase II"/>
    <property type="evidence" value="ECO:0007669"/>
    <property type="project" value="InterPro"/>
</dbReference>
<protein>
    <recommendedName>
        <fullName evidence="3">CGG triplet repeat-binding protein 1</fullName>
    </recommendedName>
</protein>
<evidence type="ECO:0000313" key="2">
    <source>
        <dbReference type="Proteomes" id="UP001160148"/>
    </source>
</evidence>
<dbReference type="PANTHER" id="PTHR32344:SF1">
    <property type="entry name" value="U1-TYPE DOMAIN-CONTAINING PROTEIN"/>
    <property type="match status" value="1"/>
</dbReference>
<reference evidence="1 2" key="1">
    <citation type="submission" date="2023-01" db="EMBL/GenBank/DDBJ databases">
        <authorList>
            <person name="Whitehead M."/>
        </authorList>
    </citation>
    <scope>NUCLEOTIDE SEQUENCE [LARGE SCALE GENOMIC DNA]</scope>
</reference>
<evidence type="ECO:0000313" key="1">
    <source>
        <dbReference type="EMBL" id="CAI6368286.1"/>
    </source>
</evidence>
<keyword evidence="2" id="KW-1185">Reference proteome</keyword>